<proteinExistence type="predicted"/>
<dbReference type="InterPro" id="IPR045886">
    <property type="entry name" value="ThiF/MoeB/HesA"/>
</dbReference>
<dbReference type="AlphaFoldDB" id="A0A7Y6NNC4"/>
<keyword evidence="3" id="KW-0548">Nucleotidyltransferase</keyword>
<evidence type="ECO:0000313" key="4">
    <source>
        <dbReference type="Proteomes" id="UP000529637"/>
    </source>
</evidence>
<dbReference type="SUPFAM" id="SSF69572">
    <property type="entry name" value="Activating enzymes of the ubiquitin-like proteins"/>
    <property type="match status" value="1"/>
</dbReference>
<name>A0A7Y6NNC4_9BURK</name>
<evidence type="ECO:0000256" key="1">
    <source>
        <dbReference type="SAM" id="Phobius"/>
    </source>
</evidence>
<accession>A0A7Y6NNC4</accession>
<dbReference type="PANTHER" id="PTHR43267:SF1">
    <property type="entry name" value="TRNA THREONYLCARBAMOYLADENOSINE DEHYDRATASE"/>
    <property type="match status" value="1"/>
</dbReference>
<dbReference type="EMBL" id="JABWMJ010000004">
    <property type="protein sequence ID" value="NUZ06309.1"/>
    <property type="molecule type" value="Genomic_DNA"/>
</dbReference>
<dbReference type="InterPro" id="IPR035985">
    <property type="entry name" value="Ubiquitin-activating_enz"/>
</dbReference>
<dbReference type="CDD" id="cd01483">
    <property type="entry name" value="E1_enzyme_family"/>
    <property type="match status" value="1"/>
</dbReference>
<feature type="domain" description="THIF-type NAD/FAD binding fold" evidence="2">
    <location>
        <begin position="343"/>
        <end position="455"/>
    </location>
</feature>
<dbReference type="Proteomes" id="UP000529637">
    <property type="component" value="Unassembled WGS sequence"/>
</dbReference>
<protein>
    <submittedName>
        <fullName evidence="3">ThiF family adenylyltransferase</fullName>
    </submittedName>
</protein>
<reference evidence="3 4" key="1">
    <citation type="submission" date="2020-06" db="EMBL/GenBank/DDBJ databases">
        <title>Schlegella sp. ID0723 isolated from air conditioner.</title>
        <authorList>
            <person name="Kim D.Y."/>
            <person name="Kim D.-U."/>
        </authorList>
    </citation>
    <scope>NUCLEOTIDE SEQUENCE [LARGE SCALE GENOMIC DNA]</scope>
    <source>
        <strain evidence="3 4">ID0723</strain>
    </source>
</reference>
<keyword evidence="3" id="KW-0808">Transferase</keyword>
<dbReference type="GO" id="GO:0016779">
    <property type="term" value="F:nucleotidyltransferase activity"/>
    <property type="evidence" value="ECO:0007669"/>
    <property type="project" value="UniProtKB-KW"/>
</dbReference>
<dbReference type="PANTHER" id="PTHR43267">
    <property type="entry name" value="TRNA THREONYLCARBAMOYLADENOSINE DEHYDRATASE"/>
    <property type="match status" value="1"/>
</dbReference>
<evidence type="ECO:0000259" key="2">
    <source>
        <dbReference type="Pfam" id="PF00899"/>
    </source>
</evidence>
<sequence>MSNRQVFETAASAVEQWLEGKKHLRRVSVSAAEGGLAWDIDLQGEFAPVSSVRLVLPAEFPLEPCRFEVDAQLELKLPHVERGGKLCLGLWASPSDLEAPVAAVMRAMETLQDNFLAKLLQPDWAESEFHEERLTYWSLHCTDPRRATQLDGRVGRVHADTSGLACWAYGTVAGYLHPGTKHGRFYRQVIACNGVDPDAVARRHGWAQGTVVKGHALIVRLADDRPWTPTTWPKDAQTLNQLVASATDGQASLEGLLARAQRNFKKHQAKHKFRTTHTGRQVPQPSAAPQLVVLFVQGSATYGFQVMPTFGFTARGVSIEPFEVCRMDPDWSLARDNGLPQLHARRSKRVLLLGTGSLGSFVALLLARAGIGHMTLVDSQLMEAENTARHVLGLQHVGHAKAPELANELKRAVPGIDVVGVRSDAGAWMAKYAAPGQFDLVLDCTAERGVRNAVTLLRDIHFGKTPVTHAWLEPLCSAGHVVLSQPDVPWPIEDPANDLVNASDLSIDETRVENPACSAGFHPYGAADVTQVAAFVVERVLSALDAPGAPSTVWSWVRAQAFFDALPMAVKTRPIVPQIGGELDTATTTRSLSDLLGQR</sequence>
<evidence type="ECO:0000313" key="3">
    <source>
        <dbReference type="EMBL" id="NUZ06309.1"/>
    </source>
</evidence>
<feature type="transmembrane region" description="Helical" evidence="1">
    <location>
        <begin position="350"/>
        <end position="371"/>
    </location>
</feature>
<keyword evidence="1" id="KW-0472">Membrane</keyword>
<keyword evidence="4" id="KW-1185">Reference proteome</keyword>
<dbReference type="Gene3D" id="3.40.50.720">
    <property type="entry name" value="NAD(P)-binding Rossmann-like Domain"/>
    <property type="match status" value="1"/>
</dbReference>
<comment type="caution">
    <text evidence="3">The sequence shown here is derived from an EMBL/GenBank/DDBJ whole genome shotgun (WGS) entry which is preliminary data.</text>
</comment>
<dbReference type="Pfam" id="PF00899">
    <property type="entry name" value="ThiF"/>
    <property type="match status" value="1"/>
</dbReference>
<dbReference type="InterPro" id="IPR000594">
    <property type="entry name" value="ThiF_NAD_FAD-bd"/>
</dbReference>
<organism evidence="3 4">
    <name type="scientific">Piscinibacter koreensis</name>
    <dbReference type="NCBI Taxonomy" id="2742824"/>
    <lineage>
        <taxon>Bacteria</taxon>
        <taxon>Pseudomonadati</taxon>
        <taxon>Pseudomonadota</taxon>
        <taxon>Betaproteobacteria</taxon>
        <taxon>Burkholderiales</taxon>
        <taxon>Sphaerotilaceae</taxon>
        <taxon>Piscinibacter</taxon>
    </lineage>
</organism>
<keyword evidence="1" id="KW-1133">Transmembrane helix</keyword>
<keyword evidence="1" id="KW-0812">Transmembrane</keyword>
<gene>
    <name evidence="3" type="ORF">HQN59_11115</name>
</gene>
<dbReference type="GO" id="GO:0061504">
    <property type="term" value="P:cyclic threonylcarbamoyladenosine biosynthetic process"/>
    <property type="evidence" value="ECO:0007669"/>
    <property type="project" value="TreeGrafter"/>
</dbReference>
<dbReference type="GO" id="GO:0061503">
    <property type="term" value="F:tRNA threonylcarbamoyladenosine dehydratase"/>
    <property type="evidence" value="ECO:0007669"/>
    <property type="project" value="TreeGrafter"/>
</dbReference>
<dbReference type="GO" id="GO:0008641">
    <property type="term" value="F:ubiquitin-like modifier activating enzyme activity"/>
    <property type="evidence" value="ECO:0007669"/>
    <property type="project" value="InterPro"/>
</dbReference>
<dbReference type="RefSeq" id="WP_176069114.1">
    <property type="nucleotide sequence ID" value="NZ_JABWMJ010000004.1"/>
</dbReference>